<protein>
    <submittedName>
        <fullName evidence="3">Heavy metal transporter</fullName>
    </submittedName>
</protein>
<dbReference type="GO" id="GO:0046872">
    <property type="term" value="F:metal ion binding"/>
    <property type="evidence" value="ECO:0007669"/>
    <property type="project" value="UniProtKB-KW"/>
</dbReference>
<feature type="domain" description="HMA" evidence="2">
    <location>
        <begin position="2"/>
        <end position="68"/>
    </location>
</feature>
<dbReference type="PANTHER" id="PTHR46594">
    <property type="entry name" value="P-TYPE CATION-TRANSPORTING ATPASE"/>
    <property type="match status" value="1"/>
</dbReference>
<dbReference type="PROSITE" id="PS01047">
    <property type="entry name" value="HMA_1"/>
    <property type="match status" value="1"/>
</dbReference>
<evidence type="ECO:0000313" key="4">
    <source>
        <dbReference type="Proteomes" id="UP000599523"/>
    </source>
</evidence>
<organism evidence="3 4">
    <name type="scientific">Azoarcus taiwanensis</name>
    <dbReference type="NCBI Taxonomy" id="666964"/>
    <lineage>
        <taxon>Bacteria</taxon>
        <taxon>Pseudomonadati</taxon>
        <taxon>Pseudomonadota</taxon>
        <taxon>Betaproteobacteria</taxon>
        <taxon>Rhodocyclales</taxon>
        <taxon>Zoogloeaceae</taxon>
        <taxon>Azoarcus</taxon>
    </lineage>
</organism>
<dbReference type="Pfam" id="PF00403">
    <property type="entry name" value="HMA"/>
    <property type="match status" value="1"/>
</dbReference>
<dbReference type="PANTHER" id="PTHR46594:SF4">
    <property type="entry name" value="P-TYPE CATION-TRANSPORTING ATPASE"/>
    <property type="match status" value="1"/>
</dbReference>
<dbReference type="SUPFAM" id="SSF55008">
    <property type="entry name" value="HMA, heavy metal-associated domain"/>
    <property type="match status" value="1"/>
</dbReference>
<dbReference type="AlphaFoldDB" id="A0A972F5T4"/>
<dbReference type="Proteomes" id="UP000599523">
    <property type="component" value="Unassembled WGS sequence"/>
</dbReference>
<dbReference type="InterPro" id="IPR017969">
    <property type="entry name" value="Heavy-metal-associated_CS"/>
</dbReference>
<dbReference type="FunFam" id="3.30.70.100:FF:000001">
    <property type="entry name" value="ATPase copper transporting beta"/>
    <property type="match status" value="1"/>
</dbReference>
<keyword evidence="4" id="KW-1185">Reference proteome</keyword>
<sequence>MTEVTIKVAGMSCGGCVRNVTGVLKALPGVTDVSVSLDEAQAEISYDPGQVNVEQLRQAIMDAGFDSND</sequence>
<dbReference type="InterPro" id="IPR036163">
    <property type="entry name" value="HMA_dom_sf"/>
</dbReference>
<keyword evidence="1" id="KW-0479">Metal-binding</keyword>
<dbReference type="RefSeq" id="WP_168986708.1">
    <property type="nucleotide sequence ID" value="NZ_CAWPHM010000011.1"/>
</dbReference>
<evidence type="ECO:0000259" key="2">
    <source>
        <dbReference type="PROSITE" id="PS50846"/>
    </source>
</evidence>
<comment type="caution">
    <text evidence="3">The sequence shown here is derived from an EMBL/GenBank/DDBJ whole genome shotgun (WGS) entry which is preliminary data.</text>
</comment>
<proteinExistence type="predicted"/>
<dbReference type="EMBL" id="WTVM01000010">
    <property type="protein sequence ID" value="NMG01916.1"/>
    <property type="molecule type" value="Genomic_DNA"/>
</dbReference>
<evidence type="ECO:0000256" key="1">
    <source>
        <dbReference type="ARBA" id="ARBA00022723"/>
    </source>
</evidence>
<dbReference type="PROSITE" id="PS50846">
    <property type="entry name" value="HMA_2"/>
    <property type="match status" value="1"/>
</dbReference>
<reference evidence="3" key="1">
    <citation type="submission" date="2019-12" db="EMBL/GenBank/DDBJ databases">
        <title>Comparative genomics gives insights into the taxonomy of the Azoarcus-Aromatoleum group and reveals separate origins of nif in the plant-associated Azoarcus and non-plant-associated Aromatoleum sub-groups.</title>
        <authorList>
            <person name="Lafos M."/>
            <person name="Maluk M."/>
            <person name="Batista M."/>
            <person name="Junghare M."/>
            <person name="Carmona M."/>
            <person name="Faoro H."/>
            <person name="Cruz L.M."/>
            <person name="Battistoni F."/>
            <person name="De Souza E."/>
            <person name="Pedrosa F."/>
            <person name="Chen W.-M."/>
            <person name="Poole P.S."/>
            <person name="Dixon R.A."/>
            <person name="James E.K."/>
        </authorList>
    </citation>
    <scope>NUCLEOTIDE SEQUENCE</scope>
    <source>
        <strain evidence="3">NSC3</strain>
    </source>
</reference>
<evidence type="ECO:0000313" key="3">
    <source>
        <dbReference type="EMBL" id="NMG01916.1"/>
    </source>
</evidence>
<dbReference type="PRINTS" id="PR00942">
    <property type="entry name" value="CUATPASEI"/>
</dbReference>
<dbReference type="InterPro" id="IPR006121">
    <property type="entry name" value="HMA_dom"/>
</dbReference>
<dbReference type="Gene3D" id="3.30.70.100">
    <property type="match status" value="1"/>
</dbReference>
<accession>A0A972F5T4</accession>
<gene>
    <name evidence="3" type="ORF">GPA21_02875</name>
</gene>
<dbReference type="CDD" id="cd00371">
    <property type="entry name" value="HMA"/>
    <property type="match status" value="1"/>
</dbReference>
<name>A0A972F5T4_9RHOO</name>